<reference evidence="2 3" key="1">
    <citation type="submission" date="2019-02" db="EMBL/GenBank/DDBJ databases">
        <title>Opniocepnalus argus genome.</title>
        <authorList>
            <person name="Zhou C."/>
            <person name="Xiao S."/>
        </authorList>
    </citation>
    <scope>NUCLEOTIDE SEQUENCE [LARGE SCALE GENOMIC DNA]</scope>
    <source>
        <strain evidence="2">OARG1902GOOAL</strain>
        <tissue evidence="2">Muscle</tissue>
    </source>
</reference>
<feature type="signal peptide" evidence="1">
    <location>
        <begin position="1"/>
        <end position="27"/>
    </location>
</feature>
<sequence length="61" mass="7111">MARTHISRCLFILVLLGFIGLLPQSLQVEKEKHNKPNRHRKPGRLLPILKIYMPLEPVLDQ</sequence>
<keyword evidence="1" id="KW-0732">Signal</keyword>
<keyword evidence="3" id="KW-1185">Reference proteome</keyword>
<dbReference type="EMBL" id="CM015712">
    <property type="protein sequence ID" value="KAF3708422.1"/>
    <property type="molecule type" value="Genomic_DNA"/>
</dbReference>
<accession>A0A6G1R0J5</accession>
<evidence type="ECO:0000256" key="1">
    <source>
        <dbReference type="SAM" id="SignalP"/>
    </source>
</evidence>
<dbReference type="Proteomes" id="UP000503349">
    <property type="component" value="Chromosome 1"/>
</dbReference>
<evidence type="ECO:0000313" key="2">
    <source>
        <dbReference type="EMBL" id="KAF3708422.1"/>
    </source>
</evidence>
<gene>
    <name evidence="2" type="ORF">EXN66_Car001596</name>
</gene>
<organism evidence="2 3">
    <name type="scientific">Channa argus</name>
    <name type="common">Northern snakehead</name>
    <name type="synonym">Ophicephalus argus</name>
    <dbReference type="NCBI Taxonomy" id="215402"/>
    <lineage>
        <taxon>Eukaryota</taxon>
        <taxon>Metazoa</taxon>
        <taxon>Chordata</taxon>
        <taxon>Craniata</taxon>
        <taxon>Vertebrata</taxon>
        <taxon>Euteleostomi</taxon>
        <taxon>Actinopterygii</taxon>
        <taxon>Neopterygii</taxon>
        <taxon>Teleostei</taxon>
        <taxon>Neoteleostei</taxon>
        <taxon>Acanthomorphata</taxon>
        <taxon>Anabantaria</taxon>
        <taxon>Anabantiformes</taxon>
        <taxon>Channoidei</taxon>
        <taxon>Channidae</taxon>
        <taxon>Channa</taxon>
    </lineage>
</organism>
<protein>
    <submittedName>
        <fullName evidence="2">Uncharacterized protein</fullName>
    </submittedName>
</protein>
<dbReference type="AlphaFoldDB" id="A0A6G1R0J5"/>
<name>A0A6G1R0J5_CHAAH</name>
<feature type="chain" id="PRO_5026092384" evidence="1">
    <location>
        <begin position="28"/>
        <end position="61"/>
    </location>
</feature>
<proteinExistence type="predicted"/>
<reference evidence="3" key="2">
    <citation type="submission" date="2019-02" db="EMBL/GenBank/DDBJ databases">
        <title>Opniocepnalus argus Var Kimnra genome.</title>
        <authorList>
            <person name="Zhou C."/>
            <person name="Xiao S."/>
        </authorList>
    </citation>
    <scope>NUCLEOTIDE SEQUENCE [LARGE SCALE GENOMIC DNA]</scope>
</reference>
<evidence type="ECO:0000313" key="3">
    <source>
        <dbReference type="Proteomes" id="UP000503349"/>
    </source>
</evidence>